<organism evidence="3 4">
    <name type="scientific">Paeniglutamicibacter kerguelensis</name>
    <dbReference type="NCBI Taxonomy" id="254788"/>
    <lineage>
        <taxon>Bacteria</taxon>
        <taxon>Bacillati</taxon>
        <taxon>Actinomycetota</taxon>
        <taxon>Actinomycetes</taxon>
        <taxon>Micrococcales</taxon>
        <taxon>Micrococcaceae</taxon>
        <taxon>Paeniglutamicibacter</taxon>
    </lineage>
</organism>
<feature type="chain" id="PRO_5046937097" description="Secreted protein" evidence="2">
    <location>
        <begin position="31"/>
        <end position="237"/>
    </location>
</feature>
<dbReference type="RefSeq" id="WP_209995570.1">
    <property type="nucleotide sequence ID" value="NZ_JAGIOF010000001.1"/>
</dbReference>
<comment type="caution">
    <text evidence="3">The sequence shown here is derived from an EMBL/GenBank/DDBJ whole genome shotgun (WGS) entry which is preliminary data.</text>
</comment>
<dbReference type="EMBL" id="JAGIOF010000001">
    <property type="protein sequence ID" value="MBP2384854.1"/>
    <property type="molecule type" value="Genomic_DNA"/>
</dbReference>
<proteinExistence type="predicted"/>
<protein>
    <recommendedName>
        <fullName evidence="5">Secreted protein</fullName>
    </recommendedName>
</protein>
<evidence type="ECO:0000256" key="1">
    <source>
        <dbReference type="SAM" id="MobiDB-lite"/>
    </source>
</evidence>
<reference evidence="3 4" key="1">
    <citation type="submission" date="2021-03" db="EMBL/GenBank/DDBJ databases">
        <title>Sequencing the genomes of 1000 actinobacteria strains.</title>
        <authorList>
            <person name="Klenk H.-P."/>
        </authorList>
    </citation>
    <scope>NUCLEOTIDE SEQUENCE [LARGE SCALE GENOMIC DNA]</scope>
    <source>
        <strain evidence="3 4">DSM 15797</strain>
    </source>
</reference>
<gene>
    <name evidence="3" type="ORF">JOF47_000365</name>
</gene>
<evidence type="ECO:0000313" key="3">
    <source>
        <dbReference type="EMBL" id="MBP2384854.1"/>
    </source>
</evidence>
<keyword evidence="4" id="KW-1185">Reference proteome</keyword>
<feature type="region of interest" description="Disordered" evidence="1">
    <location>
        <begin position="37"/>
        <end position="131"/>
    </location>
</feature>
<accession>A0ABS4X8Q2</accession>
<evidence type="ECO:0008006" key="5">
    <source>
        <dbReference type="Google" id="ProtNLM"/>
    </source>
</evidence>
<feature type="compositionally biased region" description="Low complexity" evidence="1">
    <location>
        <begin position="62"/>
        <end position="81"/>
    </location>
</feature>
<sequence length="237" mass="23265">MLWALGVIVFMVGATVAFNLAARSPAPASAANGAAAASQGPAVGEPNAADGVSPDPGALPESSTSTGASAASPTKAGKPSAGGPSATATAIDKPRLEVPASPKASVTTLPKSVERAPAISGKGPKEGTAKGKLTPGFPTHALPIPDGAYIVGSSVVTQKRNVQAASNFRTGMSTEKVLAFYESAAAKQGWLATCGTAADGAKNITIGYGKDTVVATVRTAATGATFVAAFGRFVVGK</sequence>
<feature type="signal peptide" evidence="2">
    <location>
        <begin position="1"/>
        <end position="30"/>
    </location>
</feature>
<dbReference type="Proteomes" id="UP001296993">
    <property type="component" value="Unassembled WGS sequence"/>
</dbReference>
<evidence type="ECO:0000256" key="2">
    <source>
        <dbReference type="SAM" id="SignalP"/>
    </source>
</evidence>
<name>A0ABS4X8Q2_9MICC</name>
<keyword evidence="2" id="KW-0732">Signal</keyword>
<evidence type="ECO:0000313" key="4">
    <source>
        <dbReference type="Proteomes" id="UP001296993"/>
    </source>
</evidence>